<feature type="site" description="Important for dimerization" evidence="9">
    <location>
        <position position="265"/>
    </location>
</feature>
<evidence type="ECO:0000256" key="6">
    <source>
        <dbReference type="ARBA" id="ARBA00023154"/>
    </source>
</evidence>
<feature type="binding site" evidence="9">
    <location>
        <position position="187"/>
    </location>
    <ligand>
        <name>substrate</name>
    </ligand>
</feature>
<feature type="active site" description="Proton donor" evidence="9">
    <location>
        <position position="79"/>
    </location>
</feature>
<comment type="catalytic activity">
    <reaction evidence="8 9">
        <text>(2S,6S)-2,6-diaminopimelate = meso-2,6-diaminopimelate</text>
        <dbReference type="Rhea" id="RHEA:15393"/>
        <dbReference type="ChEBI" id="CHEBI:57609"/>
        <dbReference type="ChEBI" id="CHEBI:57791"/>
        <dbReference type="EC" id="5.1.1.7"/>
    </reaction>
</comment>
<keyword evidence="4 9" id="KW-0963">Cytoplasm</keyword>
<comment type="similarity">
    <text evidence="2 9">Belongs to the diaminopimelate epimerase family.</text>
</comment>
<evidence type="ECO:0000256" key="8">
    <source>
        <dbReference type="ARBA" id="ARBA00051712"/>
    </source>
</evidence>
<dbReference type="KEGG" id="asip:AQUSIP_22090"/>
<feature type="binding site" evidence="9">
    <location>
        <position position="19"/>
    </location>
    <ligand>
        <name>substrate</name>
    </ligand>
</feature>
<evidence type="ECO:0000256" key="10">
    <source>
        <dbReference type="PROSITE-ProRule" id="PRU10125"/>
    </source>
</evidence>
<comment type="subunit">
    <text evidence="9">Homodimer.</text>
</comment>
<feature type="active site" evidence="10">
    <location>
        <position position="79"/>
    </location>
</feature>
<organism evidence="11 12">
    <name type="scientific">Aquicella siphonis</name>
    <dbReference type="NCBI Taxonomy" id="254247"/>
    <lineage>
        <taxon>Bacteria</taxon>
        <taxon>Pseudomonadati</taxon>
        <taxon>Pseudomonadota</taxon>
        <taxon>Gammaproteobacteria</taxon>
        <taxon>Legionellales</taxon>
        <taxon>Coxiellaceae</taxon>
        <taxon>Aquicella</taxon>
    </lineage>
</organism>
<feature type="site" description="Could be important to modulate the pK values of the two catalytic cysteine residues" evidence="9">
    <location>
        <position position="156"/>
    </location>
</feature>
<evidence type="ECO:0000256" key="3">
    <source>
        <dbReference type="ARBA" id="ARBA00013080"/>
    </source>
</evidence>
<dbReference type="PANTHER" id="PTHR31689:SF0">
    <property type="entry name" value="DIAMINOPIMELATE EPIMERASE"/>
    <property type="match status" value="1"/>
</dbReference>
<evidence type="ECO:0000313" key="12">
    <source>
        <dbReference type="Proteomes" id="UP000324194"/>
    </source>
</evidence>
<dbReference type="GO" id="GO:0009089">
    <property type="term" value="P:lysine biosynthetic process via diaminopimelate"/>
    <property type="evidence" value="ECO:0007669"/>
    <property type="project" value="UniProtKB-UniRule"/>
</dbReference>
<dbReference type="Gene3D" id="3.10.310.10">
    <property type="entry name" value="Diaminopimelate Epimerase, Chain A, domain 1"/>
    <property type="match status" value="2"/>
</dbReference>
<accession>A0A5E4PKV6</accession>
<evidence type="ECO:0000256" key="9">
    <source>
        <dbReference type="HAMAP-Rule" id="MF_00197"/>
    </source>
</evidence>
<dbReference type="Proteomes" id="UP000324194">
    <property type="component" value="Chromosome 1"/>
</dbReference>
<dbReference type="SUPFAM" id="SSF54506">
    <property type="entry name" value="Diaminopimelate epimerase-like"/>
    <property type="match status" value="1"/>
</dbReference>
<feature type="binding site" evidence="9">
    <location>
        <begin position="80"/>
        <end position="81"/>
    </location>
    <ligand>
        <name>substrate</name>
    </ligand>
</feature>
<dbReference type="AlphaFoldDB" id="A0A5E4PKV6"/>
<gene>
    <name evidence="9 11" type="primary">dapF</name>
    <name evidence="11" type="ORF">AQUSIP_22090</name>
</gene>
<feature type="binding site" evidence="9">
    <location>
        <position position="70"/>
    </location>
    <ligand>
        <name>substrate</name>
    </ligand>
</feature>
<dbReference type="OrthoDB" id="9805408at2"/>
<dbReference type="GO" id="GO:0005829">
    <property type="term" value="C:cytosol"/>
    <property type="evidence" value="ECO:0007669"/>
    <property type="project" value="TreeGrafter"/>
</dbReference>
<dbReference type="HAMAP" id="MF_00197">
    <property type="entry name" value="DAP_epimerase"/>
    <property type="match status" value="1"/>
</dbReference>
<dbReference type="InterPro" id="IPR001653">
    <property type="entry name" value="DAP_epimerase_DapF"/>
</dbReference>
<comment type="pathway">
    <text evidence="1 9">Amino-acid biosynthesis; L-lysine biosynthesis via DAP pathway; DL-2,6-diaminopimelate from LL-2,6-diaminopimelate: step 1/1.</text>
</comment>
<feature type="binding site" evidence="9">
    <location>
        <position position="154"/>
    </location>
    <ligand>
        <name>substrate</name>
    </ligand>
</feature>
<dbReference type="EC" id="5.1.1.7" evidence="3 9"/>
<keyword evidence="5 9" id="KW-0028">Amino-acid biosynthesis</keyword>
<reference evidence="11 12" key="1">
    <citation type="submission" date="2019-08" db="EMBL/GenBank/DDBJ databases">
        <authorList>
            <person name="Guy L."/>
        </authorList>
    </citation>
    <scope>NUCLEOTIDE SEQUENCE [LARGE SCALE GENOMIC DNA]</scope>
    <source>
        <strain evidence="11 12">SGT-108</strain>
    </source>
</reference>
<evidence type="ECO:0000256" key="2">
    <source>
        <dbReference type="ARBA" id="ARBA00010219"/>
    </source>
</evidence>
<sequence length="289" mass="31780">MPPFNRRLVPFTKMHGLGNDFAVIYTPDNSLSLDPGFISRLANRHIGIGFDQLLLIETSARADFFCRIYNADGSEAEQCGNGLRCVARLIHEQGLSKDRQFEIETRAGIFSLQVYDYDHIQIIMGTPQIESAMIELELPDTHRHLPISILSMGNPHAIIKVDSLITAGIEELAPRISAHSRFPEGVNIGFMQVLSKHHIRLRTHERGSGPTLACGSNACAAVAAGIANGWLNQSVNVEFEYGSLDIEWQGDGHTIKMTGPAVTVYTGEISLPIMSDEKRPDNESGLSQS</sequence>
<name>A0A5E4PKV6_9COXI</name>
<evidence type="ECO:0000256" key="1">
    <source>
        <dbReference type="ARBA" id="ARBA00005196"/>
    </source>
</evidence>
<evidence type="ECO:0000256" key="5">
    <source>
        <dbReference type="ARBA" id="ARBA00022605"/>
    </source>
</evidence>
<dbReference type="GO" id="GO:0008837">
    <property type="term" value="F:diaminopimelate epimerase activity"/>
    <property type="evidence" value="ECO:0007669"/>
    <property type="project" value="UniProtKB-UniRule"/>
</dbReference>
<dbReference type="EMBL" id="LR699119">
    <property type="protein sequence ID" value="VVC76882.1"/>
    <property type="molecule type" value="Genomic_DNA"/>
</dbReference>
<feature type="active site" description="Proton acceptor" evidence="9">
    <location>
        <position position="214"/>
    </location>
</feature>
<feature type="site" description="Could be important to modulate the pK values of the two catalytic cysteine residues" evidence="9">
    <location>
        <position position="205"/>
    </location>
</feature>
<dbReference type="NCBIfam" id="TIGR00652">
    <property type="entry name" value="DapF"/>
    <property type="match status" value="1"/>
</dbReference>
<protein>
    <recommendedName>
        <fullName evidence="3 9">Diaminopimelate epimerase</fullName>
        <shortName evidence="9">DAP epimerase</shortName>
        <ecNumber evidence="3 9">5.1.1.7</ecNumber>
    </recommendedName>
    <alternativeName>
        <fullName evidence="9">PLP-independent amino acid racemase</fullName>
    </alternativeName>
</protein>
<feature type="binding site" evidence="9">
    <location>
        <position position="52"/>
    </location>
    <ligand>
        <name>substrate</name>
    </ligand>
</feature>
<dbReference type="Pfam" id="PF01678">
    <property type="entry name" value="DAP_epimerase"/>
    <property type="match status" value="2"/>
</dbReference>
<feature type="binding site" evidence="9">
    <location>
        <begin position="215"/>
        <end position="216"/>
    </location>
    <ligand>
        <name>substrate</name>
    </ligand>
</feature>
<comment type="subcellular location">
    <subcellularLocation>
        <location evidence="9">Cytoplasm</location>
    </subcellularLocation>
</comment>
<dbReference type="UniPathway" id="UPA00034">
    <property type="reaction ID" value="UER00025"/>
</dbReference>
<feature type="binding site" evidence="9">
    <location>
        <begin position="205"/>
        <end position="206"/>
    </location>
    <ligand>
        <name>substrate</name>
    </ligand>
</feature>
<keyword evidence="7 9" id="KW-0413">Isomerase</keyword>
<dbReference type="PANTHER" id="PTHR31689">
    <property type="entry name" value="DIAMINOPIMELATE EPIMERASE, CHLOROPLASTIC"/>
    <property type="match status" value="1"/>
</dbReference>
<evidence type="ECO:0000313" key="11">
    <source>
        <dbReference type="EMBL" id="VVC76882.1"/>
    </source>
</evidence>
<dbReference type="PROSITE" id="PS01326">
    <property type="entry name" value="DAP_EPIMERASE"/>
    <property type="match status" value="1"/>
</dbReference>
<keyword evidence="12" id="KW-1185">Reference proteome</keyword>
<proteinExistence type="inferred from homology"/>
<evidence type="ECO:0000256" key="7">
    <source>
        <dbReference type="ARBA" id="ARBA00023235"/>
    </source>
</evidence>
<evidence type="ECO:0000256" key="4">
    <source>
        <dbReference type="ARBA" id="ARBA00022490"/>
    </source>
</evidence>
<dbReference type="RefSeq" id="WP_148340164.1">
    <property type="nucleotide sequence ID" value="NZ_LR699119.1"/>
</dbReference>
<keyword evidence="6 9" id="KW-0457">Lysine biosynthesis</keyword>
<dbReference type="FunFam" id="3.10.310.10:FF:000001">
    <property type="entry name" value="Diaminopimelate epimerase"/>
    <property type="match status" value="1"/>
</dbReference>
<comment type="function">
    <text evidence="9">Catalyzes the stereoinversion of LL-2,6-diaminopimelate (L,L-DAP) to meso-diaminopimelate (meso-DAP), a precursor of L-lysine and an essential component of the bacterial peptidoglycan.</text>
</comment>
<dbReference type="InterPro" id="IPR018510">
    <property type="entry name" value="DAP_epimerase_AS"/>
</dbReference>